<dbReference type="Proteomes" id="UP000035721">
    <property type="component" value="Unassembled WGS sequence"/>
</dbReference>
<protein>
    <submittedName>
        <fullName evidence="3">Putative aldolase class 2 protein CC_1201</fullName>
    </submittedName>
</protein>
<dbReference type="Pfam" id="PF00596">
    <property type="entry name" value="Aldolase_II"/>
    <property type="match status" value="1"/>
</dbReference>
<dbReference type="NCBIfam" id="NF005451">
    <property type="entry name" value="PRK07044.1"/>
    <property type="match status" value="1"/>
</dbReference>
<accession>A0A077M003</accession>
<dbReference type="SUPFAM" id="SSF53639">
    <property type="entry name" value="AraD/HMP-PK domain-like"/>
    <property type="match status" value="1"/>
</dbReference>
<organism evidence="3 4">
    <name type="scientific">Nostocoides japonicum T1-X7</name>
    <dbReference type="NCBI Taxonomy" id="1194083"/>
    <lineage>
        <taxon>Bacteria</taxon>
        <taxon>Bacillati</taxon>
        <taxon>Actinomycetota</taxon>
        <taxon>Actinomycetes</taxon>
        <taxon>Micrococcales</taxon>
        <taxon>Intrasporangiaceae</taxon>
        <taxon>Nostocoides</taxon>
    </lineage>
</organism>
<comment type="similarity">
    <text evidence="1">Belongs to the aldolase class II family.</text>
</comment>
<dbReference type="InterPro" id="IPR036409">
    <property type="entry name" value="Aldolase_II/adducin_N_sf"/>
</dbReference>
<proteinExistence type="inferred from homology"/>
<gene>
    <name evidence="3" type="ORF">BN12_4030036</name>
</gene>
<evidence type="ECO:0000259" key="2">
    <source>
        <dbReference type="SMART" id="SM01007"/>
    </source>
</evidence>
<sequence length="260" mass="28995">MTTLASDSVTTSEDIESSLRRELAAFYRLVAHFRMTDLIFNHISVELPGPDNHFLLNPYGLMYEEITASSLVKVDADGRLVEPSPFSVNPAGFVIHSAVHSAREDAKCVVHTHTQAGCAVAAQEDGLLPLSQMALEFYDRIGYHDYEGIALNLEERDRLIADLGDKPVMILRNHGLLAVGETIAQAFYRIFYLERACQIQVAAQAARTVTPSPEVCEYTYQQLTSPDTVEGDLLDDSHTVDLTWAAMLRLVERNYPDYKS</sequence>
<evidence type="ECO:0000313" key="4">
    <source>
        <dbReference type="Proteomes" id="UP000035721"/>
    </source>
</evidence>
<dbReference type="STRING" id="1194083.BN12_4030036"/>
<dbReference type="Gene3D" id="3.40.225.10">
    <property type="entry name" value="Class II aldolase/adducin N-terminal domain"/>
    <property type="match status" value="1"/>
</dbReference>
<evidence type="ECO:0000313" key="3">
    <source>
        <dbReference type="EMBL" id="CCH79161.1"/>
    </source>
</evidence>
<dbReference type="InterPro" id="IPR001303">
    <property type="entry name" value="Aldolase_II/adducin_N"/>
</dbReference>
<dbReference type="PANTHER" id="PTHR10672:SF3">
    <property type="entry name" value="PROTEIN HU-LI TAI SHAO"/>
    <property type="match status" value="1"/>
</dbReference>
<dbReference type="SMART" id="SM01007">
    <property type="entry name" value="Aldolase_II"/>
    <property type="match status" value="1"/>
</dbReference>
<dbReference type="PANTHER" id="PTHR10672">
    <property type="entry name" value="ADDUCIN"/>
    <property type="match status" value="1"/>
</dbReference>
<keyword evidence="4" id="KW-1185">Reference proteome</keyword>
<dbReference type="InterPro" id="IPR051017">
    <property type="entry name" value="Aldolase-II_Adducin_sf"/>
</dbReference>
<dbReference type="RefSeq" id="WP_048555721.1">
    <property type="nucleotide sequence ID" value="NZ_HF570958.1"/>
</dbReference>
<reference evidence="3 4" key="1">
    <citation type="journal article" date="2013" name="ISME J.">
        <title>A metabolic model for members of the genus Tetrasphaera involved in enhanced biological phosphorus removal.</title>
        <authorList>
            <person name="Kristiansen R."/>
            <person name="Nguyen H.T.T."/>
            <person name="Saunders A.M."/>
            <person name="Nielsen J.L."/>
            <person name="Wimmer R."/>
            <person name="Le V.Q."/>
            <person name="McIlroy S.J."/>
            <person name="Petrovski S."/>
            <person name="Seviour R.J."/>
            <person name="Calteau A."/>
            <person name="Nielsen K.L."/>
            <person name="Nielsen P.H."/>
        </authorList>
    </citation>
    <scope>NUCLEOTIDE SEQUENCE [LARGE SCALE GENOMIC DNA]</scope>
    <source>
        <strain evidence="3 4">T1-X7</strain>
    </source>
</reference>
<dbReference type="AlphaFoldDB" id="A0A077M003"/>
<comment type="caution">
    <text evidence="3">The sequence shown here is derived from an EMBL/GenBank/DDBJ whole genome shotgun (WGS) entry which is preliminary data.</text>
</comment>
<dbReference type="GO" id="GO:0051015">
    <property type="term" value="F:actin filament binding"/>
    <property type="evidence" value="ECO:0007669"/>
    <property type="project" value="TreeGrafter"/>
</dbReference>
<dbReference type="EMBL" id="CAJB01000339">
    <property type="protein sequence ID" value="CCH79161.1"/>
    <property type="molecule type" value="Genomic_DNA"/>
</dbReference>
<name>A0A077M003_9MICO</name>
<dbReference type="GO" id="GO:0005856">
    <property type="term" value="C:cytoskeleton"/>
    <property type="evidence" value="ECO:0007669"/>
    <property type="project" value="TreeGrafter"/>
</dbReference>
<evidence type="ECO:0000256" key="1">
    <source>
        <dbReference type="ARBA" id="ARBA00037961"/>
    </source>
</evidence>
<feature type="domain" description="Class II aldolase/adducin N-terminal" evidence="2">
    <location>
        <begin position="21"/>
        <end position="201"/>
    </location>
</feature>
<dbReference type="OrthoDB" id="9786287at2"/>